<gene>
    <name evidence="2" type="ORF">WAZ07_09415</name>
</gene>
<dbReference type="PANTHER" id="PTHR37808:SF1">
    <property type="entry name" value="SPORE GERMINATION PROTEIN-LIKE PROTEIN YDZR"/>
    <property type="match status" value="1"/>
</dbReference>
<protein>
    <submittedName>
        <fullName evidence="2">Spore germination protein</fullName>
    </submittedName>
</protein>
<reference evidence="2 3" key="1">
    <citation type="submission" date="2024-01" db="EMBL/GenBank/DDBJ databases">
        <title>Seven novel Bacillus-like species.</title>
        <authorList>
            <person name="Liu G."/>
        </authorList>
    </citation>
    <scope>NUCLEOTIDE SEQUENCE [LARGE SCALE GENOMIC DNA]</scope>
    <source>
        <strain evidence="2 3">FJAT-51639</strain>
    </source>
</reference>
<evidence type="ECO:0000256" key="1">
    <source>
        <dbReference type="ARBA" id="ARBA00008103"/>
    </source>
</evidence>
<accession>A0ABU8FFS3</accession>
<comment type="caution">
    <text evidence="2">The sequence shown here is derived from an EMBL/GenBank/DDBJ whole genome shotgun (WGS) entry which is preliminary data.</text>
</comment>
<dbReference type="PANTHER" id="PTHR37808">
    <property type="entry name" value="SPORE GERMINATION PROTEIN-LIKE PROTEIN YDZR-RELATED"/>
    <property type="match status" value="1"/>
</dbReference>
<dbReference type="RefSeq" id="WP_336472217.1">
    <property type="nucleotide sequence ID" value="NZ_JBAWSX010000004.1"/>
</dbReference>
<keyword evidence="3" id="KW-1185">Reference proteome</keyword>
<comment type="similarity">
    <text evidence="1">Belongs to the GerPA/GerPF family.</text>
</comment>
<name>A0ABU8FFS3_9BACI</name>
<organism evidence="2 3">
    <name type="scientific">Bacillus bruguierae</name>
    <dbReference type="NCBI Taxonomy" id="3127667"/>
    <lineage>
        <taxon>Bacteria</taxon>
        <taxon>Bacillati</taxon>
        <taxon>Bacillota</taxon>
        <taxon>Bacilli</taxon>
        <taxon>Bacillales</taxon>
        <taxon>Bacillaceae</taxon>
        <taxon>Bacillus</taxon>
    </lineage>
</organism>
<evidence type="ECO:0000313" key="2">
    <source>
        <dbReference type="EMBL" id="MEI4801542.1"/>
    </source>
</evidence>
<evidence type="ECO:0000313" key="3">
    <source>
        <dbReference type="Proteomes" id="UP001372526"/>
    </source>
</evidence>
<dbReference type="EMBL" id="JBAWSX010000004">
    <property type="protein sequence ID" value="MEI4801542.1"/>
    <property type="molecule type" value="Genomic_DNA"/>
</dbReference>
<dbReference type="InterPro" id="IPR019618">
    <property type="entry name" value="Spore_germination_GerPA"/>
</dbReference>
<dbReference type="Proteomes" id="UP001372526">
    <property type="component" value="Unassembled WGS sequence"/>
</dbReference>
<sequence>MPATVDSIVISRCNGTVNLGDKYNVNPQFRNKEYHGSGSSNAAKSLKVFNGVSTSNVFDNDQTDQDITFTL</sequence>
<dbReference type="Pfam" id="PF10676">
    <property type="entry name" value="gerPA"/>
    <property type="match status" value="1"/>
</dbReference>
<proteinExistence type="inferred from homology"/>